<dbReference type="Gene3D" id="1.20.1390.10">
    <property type="entry name" value="PWI domain"/>
    <property type="match status" value="1"/>
</dbReference>
<gene>
    <name evidence="7" type="ORF">AO440_001472</name>
</gene>
<evidence type="ECO:0000256" key="1">
    <source>
        <dbReference type="ARBA" id="ARBA00005544"/>
    </source>
</evidence>
<dbReference type="GO" id="GO:0005681">
    <property type="term" value="C:spliceosomal complex"/>
    <property type="evidence" value="ECO:0007669"/>
    <property type="project" value="UniProtKB-KW"/>
</dbReference>
<feature type="compositionally biased region" description="Acidic residues" evidence="5">
    <location>
        <begin position="359"/>
        <end position="375"/>
    </location>
</feature>
<dbReference type="InterPro" id="IPR002483">
    <property type="entry name" value="PWI_dom"/>
</dbReference>
<evidence type="ECO:0000256" key="5">
    <source>
        <dbReference type="SAM" id="MobiDB-lite"/>
    </source>
</evidence>
<sequence length="613" mass="71688">MLEDALAPDDKLIYVSPENLYYCYANDTIDQDDKWTSIQPQHGYIPILSANLRAYKIELLKKLRFSGQNNVSPSIKKEKKNLEPNEKITTKPTESTGSKKYLIPEQFIPDSLEKQLRTLTVILKDALYLGKNNRFIKENEVVSDDTRLLILDEFLKLIIPNYIDSLANWTLVDLNKGTDDESLLYLRFNESGTQSMISFYKKHSKMAKYMEIHYDTNTEKYINDNFKDDGDEDNVEAEQSHSVGEILKSMETAFEKARSQVGTFKGDINDDQDDKINYKIDYNTLLDIPSDSLEQLTKEILNFRTKVIDIEKQKQLRQQYEDNERRQKHMTQLFEKLRKGTKSNDSNRNMDIESTDTINDSDGEEDDDEDDEDDLAIEKRKEEKRKEEEARKYRALLKDYETTIEPHLHLLSQQYKQNLEYEKELAANREANVKDLLRQANDIYYDKDRSFKDREEQEDKLDREKYGDIIIEDIVIDDDRKGQKKLLEKDKKVKKAGEPAIKINLAFKKAMDNSIQDKRDKAEDIEPVSQPIEARSTNRYAALKEKRVVDELVKELLGVYEDDVVAYVFEILEKPEMSDEKKQSELVTEMEDLFDKEGAVQFAEQVFKALDEA</sequence>
<feature type="region of interest" description="Disordered" evidence="5">
    <location>
        <begin position="333"/>
        <end position="384"/>
    </location>
</feature>
<name>A0A0W0CE87_CANGB</name>
<dbReference type="Pfam" id="PF01480">
    <property type="entry name" value="PWI"/>
    <property type="match status" value="1"/>
</dbReference>
<keyword evidence="7" id="KW-0687">Ribonucleoprotein</keyword>
<dbReference type="EMBL" id="LLZZ01000181">
    <property type="protein sequence ID" value="KTA95763.1"/>
    <property type="molecule type" value="Genomic_DNA"/>
</dbReference>
<keyword evidence="3" id="KW-0507">mRNA processing</keyword>
<evidence type="ECO:0000256" key="2">
    <source>
        <dbReference type="ARBA" id="ARBA00014280"/>
    </source>
</evidence>
<dbReference type="VEuPathDB" id="FungiDB:CAGL0F08811g"/>
<evidence type="ECO:0000313" key="8">
    <source>
        <dbReference type="Proteomes" id="UP000054886"/>
    </source>
</evidence>
<keyword evidence="3" id="KW-0508">mRNA splicing</keyword>
<organism evidence="7 8">
    <name type="scientific">Candida glabrata</name>
    <name type="common">Yeast</name>
    <name type="synonym">Torulopsis glabrata</name>
    <dbReference type="NCBI Taxonomy" id="5478"/>
    <lineage>
        <taxon>Eukaryota</taxon>
        <taxon>Fungi</taxon>
        <taxon>Dikarya</taxon>
        <taxon>Ascomycota</taxon>
        <taxon>Saccharomycotina</taxon>
        <taxon>Saccharomycetes</taxon>
        <taxon>Saccharomycetales</taxon>
        <taxon>Saccharomycetaceae</taxon>
        <taxon>Nakaseomyces</taxon>
    </lineage>
</organism>
<proteinExistence type="inferred from homology"/>
<dbReference type="AlphaFoldDB" id="A0A0W0CE87"/>
<comment type="function">
    <text evidence="4">Component of the U1 snRNP particle, which recognizes and binds the 5'-splice site of pre-mRNA. Together with other non-snRNP factors, U1 snRNP forms the spliceosomal commitment complex, that targets pre-mRNA to the splicing pathway.</text>
</comment>
<protein>
    <recommendedName>
        <fullName evidence="2">U1 small nuclear ribonucleoprotein component SNU71</fullName>
    </recommendedName>
</protein>
<comment type="caution">
    <text evidence="7">The sequence shown here is derived from an EMBL/GenBank/DDBJ whole genome shotgun (WGS) entry which is preliminary data.</text>
</comment>
<dbReference type="Proteomes" id="UP000054886">
    <property type="component" value="Unassembled WGS sequence"/>
</dbReference>
<keyword evidence="3" id="KW-0747">Spliceosome</keyword>
<comment type="similarity">
    <text evidence="1">Belongs to the SNU71 family.</text>
</comment>
<dbReference type="VEuPathDB" id="FungiDB:GWK60_F08327"/>
<reference evidence="7 8" key="1">
    <citation type="submission" date="2015-10" db="EMBL/GenBank/DDBJ databases">
        <title>Draft genomes sequences of Candida glabrata isolates 1A, 1B, 2A, 2B, 3A and 3B.</title>
        <authorList>
            <person name="Haavelsrud O.E."/>
            <person name="Gaustad P."/>
        </authorList>
    </citation>
    <scope>NUCLEOTIDE SEQUENCE [LARGE SCALE GENOMIC DNA]</scope>
    <source>
        <strain evidence="7">910700640</strain>
    </source>
</reference>
<feature type="domain" description="PWI" evidence="6">
    <location>
        <begin position="550"/>
        <end position="611"/>
    </location>
</feature>
<evidence type="ECO:0000256" key="4">
    <source>
        <dbReference type="ARBA" id="ARBA00025004"/>
    </source>
</evidence>
<evidence type="ECO:0000256" key="3">
    <source>
        <dbReference type="ARBA" id="ARBA00022728"/>
    </source>
</evidence>
<evidence type="ECO:0000313" key="7">
    <source>
        <dbReference type="EMBL" id="KTA95763.1"/>
    </source>
</evidence>
<evidence type="ECO:0000259" key="6">
    <source>
        <dbReference type="Pfam" id="PF01480"/>
    </source>
</evidence>
<dbReference type="VEuPathDB" id="FungiDB:GVI51_F08371"/>
<accession>A0A0W0CE87</accession>
<dbReference type="VEuPathDB" id="FungiDB:B1J91_F08811g"/>